<keyword evidence="2" id="KW-0413">Isomerase</keyword>
<dbReference type="InterPro" id="IPR050312">
    <property type="entry name" value="IolE/XylAMocC-like"/>
</dbReference>
<dbReference type="InterPro" id="IPR013022">
    <property type="entry name" value="Xyl_isomerase-like_TIM-brl"/>
</dbReference>
<organism evidence="2 3">
    <name type="scientific">Vibrio nigripulchritudo SOn1</name>
    <dbReference type="NCBI Taxonomy" id="1238450"/>
    <lineage>
        <taxon>Bacteria</taxon>
        <taxon>Pseudomonadati</taxon>
        <taxon>Pseudomonadota</taxon>
        <taxon>Gammaproteobacteria</taxon>
        <taxon>Vibrionales</taxon>
        <taxon>Vibrionaceae</taxon>
        <taxon>Vibrio</taxon>
    </lineage>
</organism>
<gene>
    <name evidence="2" type="ORF">VIBNISOn1_450109</name>
</gene>
<name>A0AAV2VUP9_9VIBR</name>
<dbReference type="Proteomes" id="UP000018211">
    <property type="component" value="Unassembled WGS sequence"/>
</dbReference>
<dbReference type="PANTHER" id="PTHR12110:SF52">
    <property type="entry name" value="XYLOSE ISOMERASE"/>
    <property type="match status" value="1"/>
</dbReference>
<dbReference type="PANTHER" id="PTHR12110">
    <property type="entry name" value="HYDROXYPYRUVATE ISOMERASE"/>
    <property type="match status" value="1"/>
</dbReference>
<dbReference type="RefSeq" id="WP_022612724.1">
    <property type="nucleotide sequence ID" value="NZ_LK391965.1"/>
</dbReference>
<evidence type="ECO:0000259" key="1">
    <source>
        <dbReference type="Pfam" id="PF01261"/>
    </source>
</evidence>
<dbReference type="GO" id="GO:0016853">
    <property type="term" value="F:isomerase activity"/>
    <property type="evidence" value="ECO:0007669"/>
    <property type="project" value="UniProtKB-KW"/>
</dbReference>
<dbReference type="InterPro" id="IPR036237">
    <property type="entry name" value="Xyl_isomerase-like_sf"/>
</dbReference>
<evidence type="ECO:0000313" key="3">
    <source>
        <dbReference type="Proteomes" id="UP000018211"/>
    </source>
</evidence>
<evidence type="ECO:0000313" key="2">
    <source>
        <dbReference type="EMBL" id="CCO48145.1"/>
    </source>
</evidence>
<comment type="caution">
    <text evidence="2">The sequence shown here is derived from an EMBL/GenBank/DDBJ whole genome shotgun (WGS) entry which is preliminary data.</text>
</comment>
<feature type="domain" description="Xylose isomerase-like TIM barrel" evidence="1">
    <location>
        <begin position="35"/>
        <end position="275"/>
    </location>
</feature>
<proteinExistence type="predicted"/>
<reference evidence="2 3" key="1">
    <citation type="journal article" date="2013" name="ISME J.">
        <title>Comparative genomics of pathogenic lineages of Vibrio nigripulchritudo identifies virulence-associated traits.</title>
        <authorList>
            <person name="Goudenege D."/>
            <person name="Labreuche Y."/>
            <person name="Krin E."/>
            <person name="Ansquer D."/>
            <person name="Mangenot S."/>
            <person name="Calteau A."/>
            <person name="Medigue C."/>
            <person name="Mazel D."/>
            <person name="Polz M.F."/>
            <person name="Le Roux F."/>
        </authorList>
    </citation>
    <scope>NUCLEOTIDE SEQUENCE [LARGE SCALE GENOMIC DNA]</scope>
    <source>
        <strain evidence="2 3">SOn1</strain>
    </source>
</reference>
<sequence>MRDFSSSTQALALNTATLGHNVPGKGFGWSTEALIDNCAELGFSGITFWRQEFSQHQNLDSVGRAVRGAGMSVSGLCRSPFFCGPFAPDLKQVKDDFKLAIDQTAELQAECLVILTGGVPIGIKGITAGWGLIESILAEAAEHAAQSGVKLALEPLHPMYGGDRSCIVTVKDALTICENVGAQNLGIAVDVYHVWWDSQLEASLKGTDKVFSFHLCDWLAETKDLLLDRGMMGDGVADIPEIRRIVEDVAGYQGLCEIEIFSEYWWSQHPRKVLETCVERFKDC</sequence>
<dbReference type="Gene3D" id="3.20.20.150">
    <property type="entry name" value="Divalent-metal-dependent TIM barrel enzymes"/>
    <property type="match status" value="1"/>
</dbReference>
<accession>A0AAV2VUP9</accession>
<dbReference type="Pfam" id="PF01261">
    <property type="entry name" value="AP_endonuc_2"/>
    <property type="match status" value="1"/>
</dbReference>
<dbReference type="EMBL" id="CAOF01000137">
    <property type="protein sequence ID" value="CCO48145.1"/>
    <property type="molecule type" value="Genomic_DNA"/>
</dbReference>
<dbReference type="SUPFAM" id="SSF51658">
    <property type="entry name" value="Xylose isomerase-like"/>
    <property type="match status" value="1"/>
</dbReference>
<protein>
    <submittedName>
        <fullName evidence="2">Sugar phosphate isomerases/epimerase</fullName>
    </submittedName>
</protein>
<dbReference type="AlphaFoldDB" id="A0AAV2VUP9"/>